<name>A0ACC2S0S5_9FUNG</name>
<dbReference type="EMBL" id="QTSX02006295">
    <property type="protein sequence ID" value="KAJ9055821.1"/>
    <property type="molecule type" value="Genomic_DNA"/>
</dbReference>
<dbReference type="Proteomes" id="UP001165960">
    <property type="component" value="Unassembled WGS sequence"/>
</dbReference>
<evidence type="ECO:0000313" key="2">
    <source>
        <dbReference type="Proteomes" id="UP001165960"/>
    </source>
</evidence>
<sequence length="130" mass="14811">MRGELYAIVNSLKHWRRYLKESIWAINLLAYDFVIEYTPGKLNLVPEAISRQEDLKDSPAADLDHNNQAVLSSSQFLSSIIEISAFTALDQEIMEAQMSFSFQEELTRMLKKTPKAVMVKNQGSLMLMAP</sequence>
<accession>A0ACC2S0S5</accession>
<protein>
    <submittedName>
        <fullName evidence="1">Uncharacterized protein</fullName>
    </submittedName>
</protein>
<comment type="caution">
    <text evidence="1">The sequence shown here is derived from an EMBL/GenBank/DDBJ whole genome shotgun (WGS) entry which is preliminary data.</text>
</comment>
<keyword evidence="2" id="KW-1185">Reference proteome</keyword>
<proteinExistence type="predicted"/>
<evidence type="ECO:0000313" key="1">
    <source>
        <dbReference type="EMBL" id="KAJ9055821.1"/>
    </source>
</evidence>
<organism evidence="1 2">
    <name type="scientific">Entomophthora muscae</name>
    <dbReference type="NCBI Taxonomy" id="34485"/>
    <lineage>
        <taxon>Eukaryota</taxon>
        <taxon>Fungi</taxon>
        <taxon>Fungi incertae sedis</taxon>
        <taxon>Zoopagomycota</taxon>
        <taxon>Entomophthoromycotina</taxon>
        <taxon>Entomophthoromycetes</taxon>
        <taxon>Entomophthorales</taxon>
        <taxon>Entomophthoraceae</taxon>
        <taxon>Entomophthora</taxon>
    </lineage>
</organism>
<reference evidence="1" key="1">
    <citation type="submission" date="2022-04" db="EMBL/GenBank/DDBJ databases">
        <title>Genome of the entomopathogenic fungus Entomophthora muscae.</title>
        <authorList>
            <person name="Elya C."/>
            <person name="Lovett B.R."/>
            <person name="Lee E."/>
            <person name="Macias A.M."/>
            <person name="Hajek A.E."/>
            <person name="De Bivort B.L."/>
            <person name="Kasson M.T."/>
            <person name="De Fine Licht H.H."/>
            <person name="Stajich J.E."/>
        </authorList>
    </citation>
    <scope>NUCLEOTIDE SEQUENCE</scope>
    <source>
        <strain evidence="1">Berkeley</strain>
    </source>
</reference>
<gene>
    <name evidence="1" type="ORF">DSO57_1039242</name>
</gene>